<sequence length="197" mass="21257">MELMAWTVDEPQLRRDYVIHDRGVVFARVERVPAPDDGLMFYPNPHARYDETRVVVGASDSEGRPWFSVDRTNDPMRPQPALVVGGDGAQLGAIAVHVGGVKGTLGLSGGESSGGYAVRDAQGEEVAFLLMPGVDAALQEGTVVDASGDVIGRFSVGVSVYEERRRRYGVRLEHAVPEPLQTLLVASLIGVELMIPF</sequence>
<accession>A0ABW1AGW1</accession>
<protein>
    <submittedName>
        <fullName evidence="1">Uncharacterized protein</fullName>
    </submittedName>
</protein>
<dbReference type="EMBL" id="JBHSON010000125">
    <property type="protein sequence ID" value="MFC5753827.1"/>
    <property type="molecule type" value="Genomic_DNA"/>
</dbReference>
<evidence type="ECO:0000313" key="2">
    <source>
        <dbReference type="Proteomes" id="UP001596074"/>
    </source>
</evidence>
<evidence type="ECO:0000313" key="1">
    <source>
        <dbReference type="EMBL" id="MFC5753827.1"/>
    </source>
</evidence>
<dbReference type="RefSeq" id="WP_378291263.1">
    <property type="nucleotide sequence ID" value="NZ_JBHSON010000125.1"/>
</dbReference>
<keyword evidence="2" id="KW-1185">Reference proteome</keyword>
<reference evidence="2" key="1">
    <citation type="journal article" date="2019" name="Int. J. Syst. Evol. Microbiol.">
        <title>The Global Catalogue of Microorganisms (GCM) 10K type strain sequencing project: providing services to taxonomists for standard genome sequencing and annotation.</title>
        <authorList>
            <consortium name="The Broad Institute Genomics Platform"/>
            <consortium name="The Broad Institute Genome Sequencing Center for Infectious Disease"/>
            <person name="Wu L."/>
            <person name="Ma J."/>
        </authorList>
    </citation>
    <scope>NUCLEOTIDE SEQUENCE [LARGE SCALE GENOMIC DNA]</scope>
    <source>
        <strain evidence="2">KCTC 42087</strain>
    </source>
</reference>
<dbReference type="Proteomes" id="UP001596074">
    <property type="component" value="Unassembled WGS sequence"/>
</dbReference>
<comment type="caution">
    <text evidence="1">The sequence shown here is derived from an EMBL/GenBank/DDBJ whole genome shotgun (WGS) entry which is preliminary data.</text>
</comment>
<gene>
    <name evidence="1" type="ORF">ACFPZN_50125</name>
</gene>
<proteinExistence type="predicted"/>
<organism evidence="1 2">
    <name type="scientific">Actinomadura rugatobispora</name>
    <dbReference type="NCBI Taxonomy" id="1994"/>
    <lineage>
        <taxon>Bacteria</taxon>
        <taxon>Bacillati</taxon>
        <taxon>Actinomycetota</taxon>
        <taxon>Actinomycetes</taxon>
        <taxon>Streptosporangiales</taxon>
        <taxon>Thermomonosporaceae</taxon>
        <taxon>Actinomadura</taxon>
    </lineage>
</organism>
<name>A0ABW1AGW1_9ACTN</name>